<evidence type="ECO:0000313" key="2">
    <source>
        <dbReference type="Proteomes" id="UP000054721"/>
    </source>
</evidence>
<dbReference type="STRING" id="6335.A0A0V1KKE7"/>
<dbReference type="Proteomes" id="UP000054721">
    <property type="component" value="Unassembled WGS sequence"/>
</dbReference>
<dbReference type="AlphaFoldDB" id="A0A0V1KKE7"/>
<protein>
    <submittedName>
        <fullName evidence="1">Uncharacterized protein</fullName>
    </submittedName>
</protein>
<evidence type="ECO:0000313" key="1">
    <source>
        <dbReference type="EMBL" id="KRZ47801.1"/>
    </source>
</evidence>
<dbReference type="EMBL" id="JYDW01000563">
    <property type="protein sequence ID" value="KRZ47801.1"/>
    <property type="molecule type" value="Genomic_DNA"/>
</dbReference>
<accession>A0A0V1KKE7</accession>
<sequence>LINNEVQFESLDYLLTLTILNEFYVIRRIEGSIYCALAMKANDEEEEKSALAFLDDLCKRLRCDDVFASLQVPIS</sequence>
<gene>
    <name evidence="1" type="ORF">T02_1610</name>
</gene>
<name>A0A0V1KKE7_9BILA</name>
<proteinExistence type="predicted"/>
<keyword evidence="2" id="KW-1185">Reference proteome</keyword>
<dbReference type="SUPFAM" id="SSF160651">
    <property type="entry name" value="FLJ32549 C-terminal domain-like"/>
    <property type="match status" value="1"/>
</dbReference>
<feature type="non-terminal residue" evidence="1">
    <location>
        <position position="75"/>
    </location>
</feature>
<dbReference type="OrthoDB" id="18134at2759"/>
<reference evidence="1 2" key="1">
    <citation type="submission" date="2015-05" db="EMBL/GenBank/DDBJ databases">
        <title>Evolution of Trichinella species and genotypes.</title>
        <authorList>
            <person name="Korhonen P.K."/>
            <person name="Edoardo P."/>
            <person name="Giuseppe L.R."/>
            <person name="Gasser R.B."/>
        </authorList>
    </citation>
    <scope>NUCLEOTIDE SEQUENCE [LARGE SCALE GENOMIC DNA]</scope>
    <source>
        <strain evidence="1">ISS10</strain>
    </source>
</reference>
<organism evidence="1 2">
    <name type="scientific">Trichinella nativa</name>
    <dbReference type="NCBI Taxonomy" id="6335"/>
    <lineage>
        <taxon>Eukaryota</taxon>
        <taxon>Metazoa</taxon>
        <taxon>Ecdysozoa</taxon>
        <taxon>Nematoda</taxon>
        <taxon>Enoplea</taxon>
        <taxon>Dorylaimia</taxon>
        <taxon>Trichinellida</taxon>
        <taxon>Trichinellidae</taxon>
        <taxon>Trichinella</taxon>
    </lineage>
</organism>
<comment type="caution">
    <text evidence="1">The sequence shown here is derived from an EMBL/GenBank/DDBJ whole genome shotgun (WGS) entry which is preliminary data.</text>
</comment>